<dbReference type="GO" id="GO:0016787">
    <property type="term" value="F:hydrolase activity"/>
    <property type="evidence" value="ECO:0007669"/>
    <property type="project" value="UniProtKB-KW"/>
</dbReference>
<evidence type="ECO:0000256" key="4">
    <source>
        <dbReference type="ARBA" id="ARBA00023295"/>
    </source>
</evidence>
<dbReference type="Gene3D" id="2.70.98.40">
    <property type="entry name" value="Glycoside hydrolase, family 65, N-terminal domain"/>
    <property type="match status" value="1"/>
</dbReference>
<evidence type="ECO:0000259" key="6">
    <source>
        <dbReference type="Pfam" id="PF03633"/>
    </source>
</evidence>
<keyword evidence="9" id="KW-1185">Reference proteome</keyword>
<evidence type="ECO:0000313" key="9">
    <source>
        <dbReference type="Proteomes" id="UP001595997"/>
    </source>
</evidence>
<dbReference type="Gene3D" id="1.50.10.10">
    <property type="match status" value="1"/>
</dbReference>
<accession>A0ABV9A9U2</accession>
<keyword evidence="8" id="KW-0378">Hydrolase</keyword>
<dbReference type="InterPro" id="IPR008928">
    <property type="entry name" value="6-hairpin_glycosidase_sf"/>
</dbReference>
<dbReference type="InterPro" id="IPR017045">
    <property type="entry name" value="Malt_Pase/Glycosyl_Hdrlase"/>
</dbReference>
<dbReference type="PANTHER" id="PTHR11051">
    <property type="entry name" value="GLYCOSYL HYDROLASE-RELATED"/>
    <property type="match status" value="1"/>
</dbReference>
<dbReference type="SUPFAM" id="SSF48208">
    <property type="entry name" value="Six-hairpin glycosidases"/>
    <property type="match status" value="1"/>
</dbReference>
<evidence type="ECO:0000256" key="3">
    <source>
        <dbReference type="ARBA" id="ARBA00022679"/>
    </source>
</evidence>
<dbReference type="RefSeq" id="WP_386448870.1">
    <property type="nucleotide sequence ID" value="NZ_JBHSFH010000007.1"/>
</dbReference>
<dbReference type="Proteomes" id="UP001595997">
    <property type="component" value="Unassembled WGS sequence"/>
</dbReference>
<dbReference type="PANTHER" id="PTHR11051:SF8">
    <property type="entry name" value="PROTEIN-GLUCOSYLGALACTOSYLHYDROXYLYSINE GLUCOSIDASE"/>
    <property type="match status" value="1"/>
</dbReference>
<dbReference type="InterPro" id="IPR005196">
    <property type="entry name" value="Glyco_hydro_65_N"/>
</dbReference>
<name>A0ABV9A9U2_9ACTN</name>
<evidence type="ECO:0000313" key="8">
    <source>
        <dbReference type="EMBL" id="MFC4495676.1"/>
    </source>
</evidence>
<dbReference type="SUPFAM" id="SSF74650">
    <property type="entry name" value="Galactose mutarotase-like"/>
    <property type="match status" value="1"/>
</dbReference>
<keyword evidence="2" id="KW-0328">Glycosyltransferase</keyword>
<dbReference type="InterPro" id="IPR037018">
    <property type="entry name" value="GH65_N"/>
</dbReference>
<feature type="domain" description="Glycoside hydrolase family 65 N-terminal" evidence="7">
    <location>
        <begin position="8"/>
        <end position="267"/>
    </location>
</feature>
<feature type="domain" description="Glycoside hydrolase family 65 central catalytic" evidence="5">
    <location>
        <begin position="319"/>
        <end position="715"/>
    </location>
</feature>
<dbReference type="Pfam" id="PF03633">
    <property type="entry name" value="Glyco_hydro_65C"/>
    <property type="match status" value="1"/>
</dbReference>
<proteinExistence type="inferred from homology"/>
<evidence type="ECO:0000256" key="1">
    <source>
        <dbReference type="ARBA" id="ARBA00006768"/>
    </source>
</evidence>
<evidence type="ECO:0000259" key="7">
    <source>
        <dbReference type="Pfam" id="PF03636"/>
    </source>
</evidence>
<keyword evidence="3" id="KW-0808">Transferase</keyword>
<sequence length="802" mass="88906">MDAWTWMYEGYEPDQERLREALCTLGNGRFATRGAAAELPAGGAHYPATYAAGGFNRLVSEVSGEQVENEDMVNLPNWLPLRYRLGPAGGERGAWLSPRSPEMVAHHSRLDLRHGELTRCTAYRDPAGRELEVEETRIVSMADPWLAATRTVFTAHGWSGHLDIESALDGDVRNAGVERYRDLAGRHLGDWETGKSESGTLWLRCRTTSSAVGVALAARTTVSPHAGHVDSGTPVLSPRSAADRLSVPIGEESRVAVEKAVALHTSHDRAISEPLHASVQAAGHAPTFRHLRAQHRAAWRRLWNGSRLDVAGETGRILRLHQFHLLQTLSPHTASLDTGVPARGLHGEAYRGHVFWDELFVMPYLDLHLPEVCRALLDYRHRRLPQACRAARAAGHQGAMYPWQSGSDGREEAQTRHLNPHSGRWIPDHSRLQHHVGSAVAYNVWHHAQATGDRGYLYGRGAEMMLHIARFWAGAARWDGAAERYRITGVMGPDEYHDAYPEAAEPGLADNAYTNVGAAWVLTRALELVAMLPSRRRGELSEQMELRPEELERWADVSRKLRVPYHSGVISQFDGYGELAELDWEGYRARYGNGMRRLDRVLEAEGDSVNRYRASKQADVLMLGYLFPPAELRALFDRLGHPLDDEIWQQTCDHYLRRTSHGSTLSSLVHAWVLARGHRPEAWQHCREALLADVADLQGGTTGEGIHLGAMAGTLDLVQRGLTGLTVRHGALHLAPAPLPQLSKSGCTVHCLGHWGIEIRVRKDRVHVSVPASAADPLHVVVGGRTHAVPPGRARWLNLPPM</sequence>
<reference evidence="9" key="1">
    <citation type="journal article" date="2019" name="Int. J. Syst. Evol. Microbiol.">
        <title>The Global Catalogue of Microorganisms (GCM) 10K type strain sequencing project: providing services to taxonomists for standard genome sequencing and annotation.</title>
        <authorList>
            <consortium name="The Broad Institute Genomics Platform"/>
            <consortium name="The Broad Institute Genome Sequencing Center for Infectious Disease"/>
            <person name="Wu L."/>
            <person name="Ma J."/>
        </authorList>
    </citation>
    <scope>NUCLEOTIDE SEQUENCE [LARGE SCALE GENOMIC DNA]</scope>
    <source>
        <strain evidence="9">CGMCC 4.7357</strain>
    </source>
</reference>
<dbReference type="Pfam" id="PF03632">
    <property type="entry name" value="Glyco_hydro_65m"/>
    <property type="match status" value="1"/>
</dbReference>
<keyword evidence="4" id="KW-0326">Glycosidase</keyword>
<comment type="similarity">
    <text evidence="1">Belongs to the glycosyl hydrolase 65 family.</text>
</comment>
<dbReference type="InterPro" id="IPR005194">
    <property type="entry name" value="Glyco_hydro_65_C"/>
</dbReference>
<protein>
    <submittedName>
        <fullName evidence="8">Glycoside hydrolase family 65 protein</fullName>
    </submittedName>
</protein>
<organism evidence="8 9">
    <name type="scientific">Streptomyces ovatisporus</name>
    <dbReference type="NCBI Taxonomy" id="1128682"/>
    <lineage>
        <taxon>Bacteria</taxon>
        <taxon>Bacillati</taxon>
        <taxon>Actinomycetota</taxon>
        <taxon>Actinomycetes</taxon>
        <taxon>Kitasatosporales</taxon>
        <taxon>Streptomycetaceae</taxon>
        <taxon>Streptomyces</taxon>
    </lineage>
</organism>
<gene>
    <name evidence="8" type="ORF">ACFPA8_16225</name>
</gene>
<dbReference type="InterPro" id="IPR011013">
    <property type="entry name" value="Gal_mutarotase_sf_dom"/>
</dbReference>
<dbReference type="InterPro" id="IPR012341">
    <property type="entry name" value="6hp_glycosidase-like_sf"/>
</dbReference>
<dbReference type="EMBL" id="JBHSFH010000007">
    <property type="protein sequence ID" value="MFC4495676.1"/>
    <property type="molecule type" value="Genomic_DNA"/>
</dbReference>
<evidence type="ECO:0000256" key="2">
    <source>
        <dbReference type="ARBA" id="ARBA00022676"/>
    </source>
</evidence>
<comment type="caution">
    <text evidence="8">The sequence shown here is derived from an EMBL/GenBank/DDBJ whole genome shotgun (WGS) entry which is preliminary data.</text>
</comment>
<dbReference type="PIRSF" id="PIRSF036289">
    <property type="entry name" value="Glycosyl_hydrolase_malt_phosph"/>
    <property type="match status" value="1"/>
</dbReference>
<evidence type="ECO:0000259" key="5">
    <source>
        <dbReference type="Pfam" id="PF03632"/>
    </source>
</evidence>
<feature type="domain" description="Glycoside hydrolase family 65 C-terminal" evidence="6">
    <location>
        <begin position="726"/>
        <end position="788"/>
    </location>
</feature>
<dbReference type="InterPro" id="IPR005195">
    <property type="entry name" value="Glyco_hydro_65_M"/>
</dbReference>
<dbReference type="Pfam" id="PF03636">
    <property type="entry name" value="Glyco_hydro_65N"/>
    <property type="match status" value="1"/>
</dbReference>